<evidence type="ECO:0000313" key="3">
    <source>
        <dbReference type="Proteomes" id="UP000886819"/>
    </source>
</evidence>
<dbReference type="Proteomes" id="UP000886819">
    <property type="component" value="Unassembled WGS sequence"/>
</dbReference>
<name>A0A9D1CIS8_9FIRM</name>
<accession>A0A9D1CIS8</accession>
<evidence type="ECO:0000313" key="2">
    <source>
        <dbReference type="EMBL" id="HIQ63441.1"/>
    </source>
</evidence>
<sequence>MRICNGLLLTMEEARFERGYVDFENGRITAFGAMQDAPAYAGETLDAQGGYILPGLIDAHTHIGISEEGLRWEGEDCNETTSPVTPDVRAVDGFHPFDTAIPKARRAGVTTAAVAPGSTNPIGGQIAAIKLYGTDVEAMTLKAPCAIKFALGENPKRNYGQAKGREPMTRMGTAAVIRRTLARAQRYLAEKEAGKDVYEPDMEALLPLLRRDIPAHFHAHRADDILTAVRLAREFDLRYSILHATDASRIVSLLAREQMIPIVGPSMGPAGKPETVGGSFATAGLLRRAGMQVAITTDHDVTPLWLLPAFAGMCVREGLAHEEALRAITLYAARAMGVEERVGSIRPGKDADLVVFSGDPFHYLTRATAVFIDGRRVE</sequence>
<evidence type="ECO:0000259" key="1">
    <source>
        <dbReference type="Pfam" id="PF01979"/>
    </source>
</evidence>
<dbReference type="CDD" id="cd01309">
    <property type="entry name" value="Met_dep_hydrolase_C"/>
    <property type="match status" value="1"/>
</dbReference>
<dbReference type="Gene3D" id="3.20.20.140">
    <property type="entry name" value="Metal-dependent hydrolases"/>
    <property type="match status" value="1"/>
</dbReference>
<dbReference type="InterPro" id="IPR011059">
    <property type="entry name" value="Metal-dep_hydrolase_composite"/>
</dbReference>
<dbReference type="SUPFAM" id="SSF51338">
    <property type="entry name" value="Composite domain of metallo-dependent hydrolases"/>
    <property type="match status" value="1"/>
</dbReference>
<organism evidence="2 3">
    <name type="scientific">Candidatus Avichristensenella intestinipullorum</name>
    <dbReference type="NCBI Taxonomy" id="2840693"/>
    <lineage>
        <taxon>Bacteria</taxon>
        <taxon>Bacillati</taxon>
        <taxon>Bacillota</taxon>
        <taxon>Clostridia</taxon>
        <taxon>Candidatus Avichristensenella</taxon>
    </lineage>
</organism>
<reference evidence="2" key="2">
    <citation type="journal article" date="2021" name="PeerJ">
        <title>Extensive microbial diversity within the chicken gut microbiome revealed by metagenomics and culture.</title>
        <authorList>
            <person name="Gilroy R."/>
            <person name="Ravi A."/>
            <person name="Getino M."/>
            <person name="Pursley I."/>
            <person name="Horton D.L."/>
            <person name="Alikhan N.F."/>
            <person name="Baker D."/>
            <person name="Gharbi K."/>
            <person name="Hall N."/>
            <person name="Watson M."/>
            <person name="Adriaenssens E.M."/>
            <person name="Foster-Nyarko E."/>
            <person name="Jarju S."/>
            <person name="Secka A."/>
            <person name="Antonio M."/>
            <person name="Oren A."/>
            <person name="Chaudhuri R.R."/>
            <person name="La Ragione R."/>
            <person name="Hildebrand F."/>
            <person name="Pallen M.J."/>
        </authorList>
    </citation>
    <scope>NUCLEOTIDE SEQUENCE</scope>
    <source>
        <strain evidence="2">ChiHile30-977</strain>
    </source>
</reference>
<comment type="caution">
    <text evidence="2">The sequence shown here is derived from an EMBL/GenBank/DDBJ whole genome shotgun (WGS) entry which is preliminary data.</text>
</comment>
<dbReference type="EMBL" id="DVFI01000105">
    <property type="protein sequence ID" value="HIQ63441.1"/>
    <property type="molecule type" value="Genomic_DNA"/>
</dbReference>
<dbReference type="InterPro" id="IPR032466">
    <property type="entry name" value="Metal_Hydrolase"/>
</dbReference>
<dbReference type="InterPro" id="IPR051781">
    <property type="entry name" value="Metallo-dep_Hydrolase"/>
</dbReference>
<dbReference type="PANTHER" id="PTHR43135">
    <property type="entry name" value="ALPHA-D-RIBOSE 1-METHYLPHOSPHONATE 5-TRIPHOSPHATE DIPHOSPHATASE"/>
    <property type="match status" value="1"/>
</dbReference>
<protein>
    <submittedName>
        <fullName evidence="2">Amidohydrolase</fullName>
    </submittedName>
</protein>
<proteinExistence type="predicted"/>
<dbReference type="AlphaFoldDB" id="A0A9D1CIS8"/>
<dbReference type="SUPFAM" id="SSF51556">
    <property type="entry name" value="Metallo-dependent hydrolases"/>
    <property type="match status" value="1"/>
</dbReference>
<dbReference type="InterPro" id="IPR006680">
    <property type="entry name" value="Amidohydro-rel"/>
</dbReference>
<gene>
    <name evidence="2" type="ORF">IAA66_07625</name>
</gene>
<dbReference type="GO" id="GO:0016810">
    <property type="term" value="F:hydrolase activity, acting on carbon-nitrogen (but not peptide) bonds"/>
    <property type="evidence" value="ECO:0007669"/>
    <property type="project" value="InterPro"/>
</dbReference>
<feature type="domain" description="Amidohydrolase-related" evidence="1">
    <location>
        <begin position="51"/>
        <end position="376"/>
    </location>
</feature>
<reference evidence="2" key="1">
    <citation type="submission" date="2020-10" db="EMBL/GenBank/DDBJ databases">
        <authorList>
            <person name="Gilroy R."/>
        </authorList>
    </citation>
    <scope>NUCLEOTIDE SEQUENCE</scope>
    <source>
        <strain evidence="2">ChiHile30-977</strain>
    </source>
</reference>
<dbReference type="PANTHER" id="PTHR43135:SF3">
    <property type="entry name" value="ALPHA-D-RIBOSE 1-METHYLPHOSPHONATE 5-TRIPHOSPHATE DIPHOSPHATASE"/>
    <property type="match status" value="1"/>
</dbReference>
<dbReference type="Pfam" id="PF01979">
    <property type="entry name" value="Amidohydro_1"/>
    <property type="match status" value="1"/>
</dbReference>